<dbReference type="GO" id="GO:0006633">
    <property type="term" value="P:fatty acid biosynthetic process"/>
    <property type="evidence" value="ECO:0007669"/>
    <property type="project" value="InterPro"/>
</dbReference>
<dbReference type="InterPro" id="IPR020807">
    <property type="entry name" value="PKS_DH"/>
</dbReference>
<dbReference type="Gene3D" id="3.30.559.10">
    <property type="entry name" value="Chloramphenicol acetyltransferase-like domain"/>
    <property type="match status" value="1"/>
</dbReference>
<evidence type="ECO:0000259" key="11">
    <source>
        <dbReference type="PROSITE" id="PS52004"/>
    </source>
</evidence>
<dbReference type="InterPro" id="IPR014030">
    <property type="entry name" value="Ketoacyl_synth_N"/>
</dbReference>
<dbReference type="GO" id="GO:0031177">
    <property type="term" value="F:phosphopantetheine binding"/>
    <property type="evidence" value="ECO:0007669"/>
    <property type="project" value="InterPro"/>
</dbReference>
<dbReference type="Pfam" id="PF07993">
    <property type="entry name" value="NAD_binding_4"/>
    <property type="match status" value="1"/>
</dbReference>
<dbReference type="Gene3D" id="3.10.129.110">
    <property type="entry name" value="Polyketide synthase dehydratase"/>
    <property type="match status" value="1"/>
</dbReference>
<keyword evidence="4" id="KW-0808">Transferase</keyword>
<dbReference type="InterPro" id="IPR045851">
    <property type="entry name" value="AMP-bd_C_sf"/>
</dbReference>
<dbReference type="Gene3D" id="3.40.47.10">
    <property type="match status" value="1"/>
</dbReference>
<dbReference type="InterPro" id="IPR016036">
    <property type="entry name" value="Malonyl_transacylase_ACP-bd"/>
</dbReference>
<dbReference type="InterPro" id="IPR016035">
    <property type="entry name" value="Acyl_Trfase/lysoPLipase"/>
</dbReference>
<dbReference type="InterPro" id="IPR042099">
    <property type="entry name" value="ANL_N_sf"/>
</dbReference>
<dbReference type="InterPro" id="IPR049551">
    <property type="entry name" value="PKS_DH_C"/>
</dbReference>
<dbReference type="GO" id="GO:0004312">
    <property type="term" value="F:fatty acid synthase activity"/>
    <property type="evidence" value="ECO:0007669"/>
    <property type="project" value="TreeGrafter"/>
</dbReference>
<dbReference type="SMART" id="SM00825">
    <property type="entry name" value="PKS_KS"/>
    <property type="match status" value="1"/>
</dbReference>
<feature type="region of interest" description="C-terminal hotdog fold" evidence="8">
    <location>
        <begin position="1092"/>
        <end position="1239"/>
    </location>
</feature>
<feature type="domain" description="Carrier" evidence="10">
    <location>
        <begin position="2357"/>
        <end position="2438"/>
    </location>
</feature>
<dbReference type="CDD" id="cd19532">
    <property type="entry name" value="C_PKS-NRPS"/>
    <property type="match status" value="1"/>
</dbReference>
<dbReference type="SUPFAM" id="SSF55048">
    <property type="entry name" value="Probable ACP-binding domain of malonyl-CoA ACP transacylase"/>
    <property type="match status" value="1"/>
</dbReference>
<reference evidence="13 14" key="1">
    <citation type="submission" date="2019-04" db="EMBL/GenBank/DDBJ databases">
        <title>Friends and foes A comparative genomics study of 23 Aspergillus species from section Flavi.</title>
        <authorList>
            <consortium name="DOE Joint Genome Institute"/>
            <person name="Kjaerbolling I."/>
            <person name="Vesth T."/>
            <person name="Frisvad J.C."/>
            <person name="Nybo J.L."/>
            <person name="Theobald S."/>
            <person name="Kildgaard S."/>
            <person name="Isbrandt T."/>
            <person name="Kuo A."/>
            <person name="Sato A."/>
            <person name="Lyhne E.K."/>
            <person name="Kogle M.E."/>
            <person name="Wiebenga A."/>
            <person name="Kun R.S."/>
            <person name="Lubbers R.J."/>
            <person name="Makela M.R."/>
            <person name="Barry K."/>
            <person name="Chovatia M."/>
            <person name="Clum A."/>
            <person name="Daum C."/>
            <person name="Haridas S."/>
            <person name="He G."/>
            <person name="LaButti K."/>
            <person name="Lipzen A."/>
            <person name="Mondo S."/>
            <person name="Riley R."/>
            <person name="Salamov A."/>
            <person name="Simmons B.A."/>
            <person name="Magnuson J.K."/>
            <person name="Henrissat B."/>
            <person name="Mortensen U.H."/>
            <person name="Larsen T.O."/>
            <person name="Devries R.P."/>
            <person name="Grigoriev I.V."/>
            <person name="Machida M."/>
            <person name="Baker S.E."/>
            <person name="Andersen M.R."/>
        </authorList>
    </citation>
    <scope>NUCLEOTIDE SEQUENCE [LARGE SCALE GENOMIC DNA]</scope>
    <source>
        <strain evidence="13 14">CBS 117626</strain>
    </source>
</reference>
<dbReference type="InterPro" id="IPR014031">
    <property type="entry name" value="Ketoacyl_synth_C"/>
</dbReference>
<evidence type="ECO:0000313" key="14">
    <source>
        <dbReference type="Proteomes" id="UP000326950"/>
    </source>
</evidence>
<comment type="caution">
    <text evidence="8">Lacks conserved residue(s) required for the propagation of feature annotation.</text>
</comment>
<dbReference type="Pfam" id="PF00668">
    <property type="entry name" value="Condensation"/>
    <property type="match status" value="1"/>
</dbReference>
<evidence type="ECO:0000256" key="9">
    <source>
        <dbReference type="SAM" id="MobiDB-lite"/>
    </source>
</evidence>
<evidence type="ECO:0000256" key="3">
    <source>
        <dbReference type="ARBA" id="ARBA00022598"/>
    </source>
</evidence>
<dbReference type="InterPro" id="IPR020806">
    <property type="entry name" value="PKS_PP-bd"/>
</dbReference>
<dbReference type="SUPFAM" id="SSF52151">
    <property type="entry name" value="FabD/lysophospholipase-like"/>
    <property type="match status" value="1"/>
</dbReference>
<dbReference type="InterPro" id="IPR049552">
    <property type="entry name" value="PKS_DH_N"/>
</dbReference>
<dbReference type="InterPro" id="IPR016039">
    <property type="entry name" value="Thiolase-like"/>
</dbReference>
<evidence type="ECO:0000256" key="7">
    <source>
        <dbReference type="ARBA" id="ARBA00029443"/>
    </source>
</evidence>
<dbReference type="InterPro" id="IPR036736">
    <property type="entry name" value="ACP-like_sf"/>
</dbReference>
<dbReference type="InterPro" id="IPR013968">
    <property type="entry name" value="PKS_KR"/>
</dbReference>
<keyword evidence="14" id="KW-1185">Reference proteome</keyword>
<evidence type="ECO:0000256" key="5">
    <source>
        <dbReference type="ARBA" id="ARBA00022737"/>
    </source>
</evidence>
<dbReference type="InterPro" id="IPR036291">
    <property type="entry name" value="NAD(P)-bd_dom_sf"/>
</dbReference>
<dbReference type="InterPro" id="IPR029063">
    <property type="entry name" value="SAM-dependent_MTases_sf"/>
</dbReference>
<dbReference type="CDD" id="cd00833">
    <property type="entry name" value="PKS"/>
    <property type="match status" value="1"/>
</dbReference>
<dbReference type="InterPro" id="IPR042104">
    <property type="entry name" value="PKS_dehydratase_sf"/>
</dbReference>
<dbReference type="InterPro" id="IPR009081">
    <property type="entry name" value="PP-bd_ACP"/>
</dbReference>
<dbReference type="PROSITE" id="PS52004">
    <property type="entry name" value="KS3_2"/>
    <property type="match status" value="1"/>
</dbReference>
<keyword evidence="2" id="KW-0597">Phosphoprotein</keyword>
<dbReference type="SUPFAM" id="SSF53335">
    <property type="entry name" value="S-adenosyl-L-methionine-dependent methyltransferases"/>
    <property type="match status" value="1"/>
</dbReference>
<evidence type="ECO:0000256" key="1">
    <source>
        <dbReference type="ARBA" id="ARBA00022450"/>
    </source>
</evidence>
<dbReference type="PROSITE" id="PS00455">
    <property type="entry name" value="AMP_BINDING"/>
    <property type="match status" value="1"/>
</dbReference>
<dbReference type="PANTHER" id="PTHR43775">
    <property type="entry name" value="FATTY ACID SYNTHASE"/>
    <property type="match status" value="1"/>
</dbReference>
<dbReference type="GO" id="GO:0044550">
    <property type="term" value="P:secondary metabolite biosynthetic process"/>
    <property type="evidence" value="ECO:0007669"/>
    <property type="project" value="UniProtKB-ARBA"/>
</dbReference>
<dbReference type="SUPFAM" id="SSF51735">
    <property type="entry name" value="NAD(P)-binding Rossmann-fold domains"/>
    <property type="match status" value="2"/>
</dbReference>
<dbReference type="SUPFAM" id="SSF56801">
    <property type="entry name" value="Acetyl-CoA synthetase-like"/>
    <property type="match status" value="1"/>
</dbReference>
<feature type="domain" description="PKS/mFAS DH" evidence="12">
    <location>
        <begin position="937"/>
        <end position="1239"/>
    </location>
</feature>
<dbReference type="FunFam" id="3.40.47.10:FF:000019">
    <property type="entry name" value="Polyketide synthase type I"/>
    <property type="match status" value="1"/>
</dbReference>
<dbReference type="Gene3D" id="3.40.50.720">
    <property type="entry name" value="NAD(P)-binding Rossmann-like Domain"/>
    <property type="match status" value="2"/>
</dbReference>
<keyword evidence="5" id="KW-0677">Repeat</keyword>
<dbReference type="Pfam" id="PF16197">
    <property type="entry name" value="KAsynt_C_assoc"/>
    <property type="match status" value="1"/>
</dbReference>
<dbReference type="OrthoDB" id="329835at2759"/>
<dbReference type="PROSITE" id="PS00606">
    <property type="entry name" value="KS3_1"/>
    <property type="match status" value="1"/>
</dbReference>
<proteinExistence type="inferred from homology"/>
<dbReference type="Pfam" id="PF00550">
    <property type="entry name" value="PP-binding"/>
    <property type="match status" value="2"/>
</dbReference>
<keyword evidence="3" id="KW-0436">Ligase</keyword>
<dbReference type="Pfam" id="PF08659">
    <property type="entry name" value="KR"/>
    <property type="match status" value="1"/>
</dbReference>
<evidence type="ECO:0000256" key="4">
    <source>
        <dbReference type="ARBA" id="ARBA00022679"/>
    </source>
</evidence>
<dbReference type="Gene3D" id="3.40.50.12780">
    <property type="entry name" value="N-terminal domain of ligase-like"/>
    <property type="match status" value="1"/>
</dbReference>
<gene>
    <name evidence="13" type="ORF">BDV40DRAFT_251978</name>
</gene>
<dbReference type="Pfam" id="PF14765">
    <property type="entry name" value="PS-DH"/>
    <property type="match status" value="1"/>
</dbReference>
<dbReference type="PROSITE" id="PS50075">
    <property type="entry name" value="CARRIER"/>
    <property type="match status" value="2"/>
</dbReference>
<dbReference type="Pfam" id="PF00109">
    <property type="entry name" value="ketoacyl-synt"/>
    <property type="match status" value="1"/>
</dbReference>
<dbReference type="InterPro" id="IPR014043">
    <property type="entry name" value="Acyl_transferase_dom"/>
</dbReference>
<dbReference type="InterPro" id="IPR020841">
    <property type="entry name" value="PKS_Beta-ketoAc_synthase_dom"/>
</dbReference>
<dbReference type="InterPro" id="IPR032821">
    <property type="entry name" value="PKS_assoc"/>
</dbReference>
<name>A0A5N6VAR9_ASPTM</name>
<dbReference type="Gene3D" id="3.30.300.30">
    <property type="match status" value="1"/>
</dbReference>
<evidence type="ECO:0000259" key="12">
    <source>
        <dbReference type="PROSITE" id="PS52019"/>
    </source>
</evidence>
<dbReference type="Gene3D" id="1.10.1200.10">
    <property type="entry name" value="ACP-like"/>
    <property type="match status" value="2"/>
</dbReference>
<keyword evidence="6" id="KW-0511">Multifunctional enzyme</keyword>
<feature type="domain" description="Ketosynthase family 3 (KS3)" evidence="11">
    <location>
        <begin position="2"/>
        <end position="436"/>
    </location>
</feature>
<evidence type="ECO:0000313" key="13">
    <source>
        <dbReference type="EMBL" id="KAE8167847.1"/>
    </source>
</evidence>
<dbReference type="Pfam" id="PF00698">
    <property type="entry name" value="Acyl_transf_1"/>
    <property type="match status" value="1"/>
</dbReference>
<dbReference type="InterPro" id="IPR057326">
    <property type="entry name" value="KR_dom"/>
</dbReference>
<feature type="compositionally biased region" description="Polar residues" evidence="9">
    <location>
        <begin position="2464"/>
        <end position="2485"/>
    </location>
</feature>
<dbReference type="InterPro" id="IPR023213">
    <property type="entry name" value="CAT-like_dom_sf"/>
</dbReference>
<dbReference type="Proteomes" id="UP000326950">
    <property type="component" value="Unassembled WGS sequence"/>
</dbReference>
<organism evidence="13 14">
    <name type="scientific">Aspergillus tamarii</name>
    <dbReference type="NCBI Taxonomy" id="41984"/>
    <lineage>
        <taxon>Eukaryota</taxon>
        <taxon>Fungi</taxon>
        <taxon>Dikarya</taxon>
        <taxon>Ascomycota</taxon>
        <taxon>Pezizomycotina</taxon>
        <taxon>Eurotiomycetes</taxon>
        <taxon>Eurotiomycetidae</taxon>
        <taxon>Eurotiales</taxon>
        <taxon>Aspergillaceae</taxon>
        <taxon>Aspergillus</taxon>
        <taxon>Aspergillus subgen. Circumdati</taxon>
    </lineage>
</organism>
<dbReference type="SUPFAM" id="SSF47336">
    <property type="entry name" value="ACP-like"/>
    <property type="match status" value="2"/>
</dbReference>
<dbReference type="InterPro" id="IPR050091">
    <property type="entry name" value="PKS_NRPS_Biosynth_Enz"/>
</dbReference>
<dbReference type="SMART" id="SM00822">
    <property type="entry name" value="PKS_KR"/>
    <property type="match status" value="1"/>
</dbReference>
<feature type="region of interest" description="N-terminal hotdog fold" evidence="8">
    <location>
        <begin position="937"/>
        <end position="1074"/>
    </location>
</feature>
<dbReference type="InterPro" id="IPR013120">
    <property type="entry name" value="FAR_NAD-bd"/>
</dbReference>
<dbReference type="GO" id="GO:0016874">
    <property type="term" value="F:ligase activity"/>
    <property type="evidence" value="ECO:0007669"/>
    <property type="project" value="UniProtKB-KW"/>
</dbReference>
<comment type="similarity">
    <text evidence="7">In the C-terminal section; belongs to the NRP synthetase family.</text>
</comment>
<dbReference type="Pfam" id="PF00501">
    <property type="entry name" value="AMP-binding"/>
    <property type="match status" value="1"/>
</dbReference>
<dbReference type="SMART" id="SM00827">
    <property type="entry name" value="PKS_AT"/>
    <property type="match status" value="1"/>
</dbReference>
<dbReference type="EMBL" id="ML738587">
    <property type="protein sequence ID" value="KAE8167847.1"/>
    <property type="molecule type" value="Genomic_DNA"/>
</dbReference>
<dbReference type="Gene3D" id="3.40.366.10">
    <property type="entry name" value="Malonyl-Coenzyme A Acyl Carrier Protein, domain 2"/>
    <property type="match status" value="1"/>
</dbReference>
<dbReference type="PANTHER" id="PTHR43775:SF20">
    <property type="entry name" value="HYBRID PKS-NRPS SYNTHETASE APDA"/>
    <property type="match status" value="1"/>
</dbReference>
<feature type="region of interest" description="Disordered" evidence="9">
    <location>
        <begin position="2464"/>
        <end position="2500"/>
    </location>
</feature>
<evidence type="ECO:0000256" key="8">
    <source>
        <dbReference type="PROSITE-ProRule" id="PRU01363"/>
    </source>
</evidence>
<evidence type="ECO:0000259" key="10">
    <source>
        <dbReference type="PROSITE" id="PS50075"/>
    </source>
</evidence>
<accession>A0A5N6VAR9</accession>
<dbReference type="Pfam" id="PF02801">
    <property type="entry name" value="Ketoacyl-synt_C"/>
    <property type="match status" value="1"/>
</dbReference>
<dbReference type="SUPFAM" id="SSF52777">
    <property type="entry name" value="CoA-dependent acyltransferases"/>
    <property type="match status" value="2"/>
</dbReference>
<dbReference type="InterPro" id="IPR001242">
    <property type="entry name" value="Condensation_dom"/>
</dbReference>
<dbReference type="InterPro" id="IPR020845">
    <property type="entry name" value="AMP-binding_CS"/>
</dbReference>
<dbReference type="Gene3D" id="3.40.50.150">
    <property type="entry name" value="Vaccinia Virus protein VP39"/>
    <property type="match status" value="1"/>
</dbReference>
<dbReference type="InterPro" id="IPR000873">
    <property type="entry name" value="AMP-dep_synth/lig_dom"/>
</dbReference>
<dbReference type="InterPro" id="IPR018201">
    <property type="entry name" value="Ketoacyl_synth_AS"/>
</dbReference>
<dbReference type="SMART" id="SM00826">
    <property type="entry name" value="PKS_DH"/>
    <property type="match status" value="1"/>
</dbReference>
<evidence type="ECO:0000256" key="2">
    <source>
        <dbReference type="ARBA" id="ARBA00022553"/>
    </source>
</evidence>
<dbReference type="GO" id="GO:0004315">
    <property type="term" value="F:3-oxoacyl-[acyl-carrier-protein] synthase activity"/>
    <property type="evidence" value="ECO:0007669"/>
    <property type="project" value="InterPro"/>
</dbReference>
<dbReference type="Pfam" id="PF21089">
    <property type="entry name" value="PKS_DH_N"/>
    <property type="match status" value="1"/>
</dbReference>
<dbReference type="CDD" id="cd05930">
    <property type="entry name" value="A_NRPS"/>
    <property type="match status" value="1"/>
</dbReference>
<dbReference type="Gene3D" id="3.30.559.30">
    <property type="entry name" value="Nonribosomal peptide synthetase, condensation domain"/>
    <property type="match status" value="1"/>
</dbReference>
<protein>
    <submittedName>
        <fullName evidence="13">Uncharacterized protein</fullName>
    </submittedName>
</protein>
<keyword evidence="1" id="KW-0596">Phosphopantetheine</keyword>
<feature type="domain" description="Carrier" evidence="10">
    <location>
        <begin position="3482"/>
        <end position="3557"/>
    </location>
</feature>
<dbReference type="InterPro" id="IPR049900">
    <property type="entry name" value="PKS_mFAS_DH"/>
</dbReference>
<evidence type="ECO:0000256" key="6">
    <source>
        <dbReference type="ARBA" id="ARBA00023268"/>
    </source>
</evidence>
<dbReference type="PROSITE" id="PS52019">
    <property type="entry name" value="PKS_MFAS_DH"/>
    <property type="match status" value="1"/>
</dbReference>
<dbReference type="SUPFAM" id="SSF53901">
    <property type="entry name" value="Thiolase-like"/>
    <property type="match status" value="1"/>
</dbReference>
<dbReference type="InterPro" id="IPR001227">
    <property type="entry name" value="Ac_transferase_dom_sf"/>
</dbReference>
<sequence>MKTPIAVVGTACRFPGDVSSPSQLWELLYNPKDVLRDLHPERLNLSSFYQHNGEHHGATDVPNKSYILDSDVDRFDAGFFNISAAEAEAMDPQQRLLLETTYEALEAAGYTLNQMRGSPTSVFIGAMTSDYHDIQTRDLDTISRWHATGTSPSILSNRVSYFFDLKGPSMTINTACSSSLVALHQAVQSLRNGDCSTAIVGGVNLLLDPEVFISHSNLHMLSPTSRCRMWDRDADGYARGEGCASLVIKTLDQALKDGDDIECIIRETAVNSDGRSAGITMPNPEAQARLIRQAYERSGLDPVMDRCQYFECHGTGTQAGDPVEAQAIQRAFYPKNVVFSPDDKLYVGSIKTIIGHLEGCAGLAGVLKVIMCLKNRTITPNMLFDSLNPNITPFYDHLEIPTRTIPWPPVAHSSPLRASVNSFGFGGTNAHAIIESYVPRQSDSQVSSYKQSTIKEHATAGPFLFSAHTQESLYSNIEQIGRYVRNNAALDLGNLAWTLAKRTVLPFKVSITALSRDELISSIEKIIEEYKARQGSEPGQLPWQQSPETPKIMGIFTGQGAQWAGMGRELLHASSIFRRSIERCEHALATLPDGPSWSLKEELLADKLSSSLSNPAISQPITTAVEIAVYDLMYACGVHIDLVVGHSSGEIVAAYALNIISAEDAMKIAYYRGLHSKPAKSGGMLAVGLSFSDASDLCSQQSFSGRIVVAAGNGPLSTTLSGDYDAILEVKALLDRKKIFARALQVDVAYHSHHMVPCAAKYLAALKACNIQVKLPRSDCTWISSVTGNIVTLNRDRQAFSATYWVDNMVKPVLFAQAVERSLCDCPNLGACIEVGPHPALRGPVLDTLKQKCWSGVPYTSFLHRGQNDLRAASSAVGYLWERMTEHLDIGRFLEAVGSQPSQLIKGLPSYSWDHRRRYWRESRVSRRYRLEGKHANPLLGRQFASEFSNEMWWRNILHLKKMPWAEGYKQNGRIVLSAAFYLASLLAAASAAAVRQSLVLLEVSNFVTMEPIFLEEHGEGVEYITTIRFPDETNETRSKAKLDAEASCHACNSDGSILTRLCTARLTLYLSEGSQPDGGQLPPREQQNPLLAPVEVADLYDSFEQAGTSYSGLFRCISSIQRCLGEATASAAWVDDTISSGSVLHPAKLEASFQAIMCAFASPLSKGMWTSFDAKEVRRVLVSPHLSLGNLSCEIDAFVTRFDSDRVEGDVSLYNPQGDTIVQIEGLVMKSVPQSGTSIDRNLFSHVVWESDPFGASLVSSYHAPKKETAWGDAANIIALYHFKRAHEEIDPLESARFIPHHQLLYREVSRIAADDKGSEYYVAHSDHAQTSEESILAMIDKFAGIVDFQSLRSLGMALPAILRGEVDLLNMPNGGDTLERLFQAPGMLSLLNKDISSIVKRIVHRHPHMDILELDAGAAVISQQIMKALDDNYSSYCLSSASPVSLNQMMSKLSSQHRDLYSKVIDITMINVCQHSGEKYDMIIAANPLNATDASGNLFEGCRTMLKPGGYLVFVRLTGQMPVSLLCTYGLLPQWWQGYDHDAQTWSDMSTVRCDAQLRSKGFSGIDHIFHDSMHRNGDGLSVVVTQAVDDTVMMLREPMNSTGLAPLTETVVFLGGKTLLVARLLQGIQRILAASGTATAIVEDIDQLDISGLTKKHSIISLLELDEPFFSRGLFPERLLNFKELVARSKHVLWLTTGNIPTISVGIGRAMRSQRGDDISLQFLDLSTVATISPSVIVDIFLRLTWSSVPVLTDGQLLWTNEPELNWDGCTLRIPRLVKDHRRNTTYNSRYREGRPKAWLPQRSVVLSTEASAGSVAVQVKYSCFVCTDTYLWYGTRVDGKGNVVGISNHISSVVQARPEHVHNTVDKDDLNPDRLRATASFILAYILLKSTSWPILLYEPDELLAAAVEQVREPQQTIYFVTSKCNHSTKGWIAVHSHASRRMVEQALPSDVLSFVDLCPSDDGVVTILRDIYFQTRIQAVDLYSRAFLMNPRQLITESYSQACTSLWTLPRPPLEVTSWTEIPSNNPSVTYPKVVDWMSPLPITSHGEVVGPATVFSSSGTYWMIDMATPLGLSILKWMAKNGARMFVLASRNPRVDEAWLDEMSRLGATVKRFKMDVSSKKSILSAFNQIKETLPPIVGVCYAPLALSDQGFEYTVEDKGGLAARAMINAATYLDELFPAPTLDFLVILTSIVSVTGYPEQVASHAPALFMASLIKRRRLRGLVGSVLALGMIVDAGYFAKQGKEVIQRMVHHGHAPLSESDLHHAFGEAVAAGAPGAEGNAEGNAEIFFGLQKINPQIDESDESGEPVCLSNQLLSHFTTKPSPAKEIQYAGQADSTSLIMAHGQLQQSEPTQNEYDRLLARLSGKIKSMLRLTGQTLDVNTPLLDLGCDSLLAVDLQAWVAKEFDIDITPMDALLDTVASLCKKAIQRPDAPGIAPQKDGQLAQDIEFIDIATTGSSSEHNSSVQDLPLDTTSSESSCDLCPSASETNQERNNLEPRFTRVEKMSPHQSQIWFAGHWMKDPTQYNVVISYNVQGKLPIDKFKGALEEAVSRHESLRTAFFSDPNNGDLLQGVLKTPPPFFEHVRTSSAVSVSQEFERLASHQWRLEEGEVMRVTVVSVGQDQHTVIFAYHHIVMDGASWSTFLHDLKCYYEQRPPREVAQYVDYSLMLNRDIHNGTFAKELEYWESELSPPPETMPVLPLATEKTRTPTDNFKVHTATRHVSMEVTEKIKRASRTLRGTPFHFYLATLQVFLAALLKIENLCIGMSDANRKHQQFTGTIGYFLNMLPLRFEVHQTDSFANVFQKTSSKVMTALLNSSIPSNLVVDALNLPRVSNVTPLFQVAINYRVGEITRMSVDDFDLNYDRSVMGNAPYDISFHVTPCANGTSIVDVSCRDYLYSSKATEVIIDHYLRLLEVMSSDPSIAVQNSLTTASRISEDGLSVQRGQRISHGWPATLGERFEDITDRYGDRIAVTDQGRHFSYLQLHAQSTRIGEALLRKGVHPGDRVAVLCSPSMNSVASMLATLRIGAVYVPLDLSLPAARHKAMISASPVKALVCVSSTAEKASELEVSTILDLSQLPDIRASSTRFTNSAKGDSLSILLYTSGSTGQPKGVCLPQGGFINYLAAKRRELGLDSSTVVLQQSSLGFDMGLAQTLNAIMNGGKLVIVPQELRGDSIEIAKIIRDHKVTFTLATPSEYLVMLQHGREYLNHYAGWQHACLGGEPFTEQLKREFVRLGKNCPVVQDSYGVTEISACTTFETMSASQLEGARSVGKAIPNTSLYIVDADCNLVATGEPGEICISGAGVALGYLNEEQTRLKFVQDPFALSDDIARGWTRMYRTGDKAKLLDDGSLILLGRMDGNTEIKVRGLRIDLEDVASTMVNCHPDLLSSAIVCVKGQGVSETLVAFVALMPGQTASDVELQHLASNLPLPQYMRPSTVICLDELPRNANGKIDRKRIDAMPWTAPTTMSQPSKRLTLGEGELKLLWQVLLPGKHIQPESDFFLLGGNSTLLVRLQGAIRTSVGVSVTLRELYGASTLAQMALKVDARKAEAPSMTINWLAETAIPQNILDCTNSTVNSKQTKRRQVSGCQILLTGSTSFLGRVLVQVLLQVPELERVHCIAVEKDQEHVLPTNDKVSVYYGTLLDPMLGLSTAEWAFLQDCIDVVIHNGSNGHCLNTYNSLKVPNVGSTHRLAEFALQSQVPLHYISSGRVILQSGQTALGPTSVSFHPPPLDGSDGLTASKWASEVFLERFAEHTGLSIGIHRPCTPIGDQAPAQDALNSLLRYSVNLGATPRLTRMEGYLDFQKVEIIAEEIAGLVTSRFTTRSNASSPTTSGVSFFHHSSNIKVPVKSFKEYMEKVHGRPFQELSLQEWSSLALEQGIEPLIPSFLEAVDDNKETLRYPYLGG</sequence>
<dbReference type="SMART" id="SM00823">
    <property type="entry name" value="PKS_PP"/>
    <property type="match status" value="2"/>
</dbReference>